<accession>A0AAW2IGW5</accession>
<feature type="domain" description="ECSIT C-terminal" evidence="13">
    <location>
        <begin position="347"/>
        <end position="469"/>
    </location>
</feature>
<evidence type="ECO:0000256" key="4">
    <source>
        <dbReference type="ARBA" id="ARBA00007674"/>
    </source>
</evidence>
<keyword evidence="6" id="KW-0963">Cytoplasm</keyword>
<dbReference type="GO" id="GO:0005739">
    <property type="term" value="C:mitochondrion"/>
    <property type="evidence" value="ECO:0007669"/>
    <property type="project" value="UniProtKB-SubCell"/>
</dbReference>
<evidence type="ECO:0000256" key="11">
    <source>
        <dbReference type="ARBA" id="ARBA00023242"/>
    </source>
</evidence>
<comment type="caution">
    <text evidence="14">The sequence shown here is derived from an EMBL/GenBank/DDBJ whole genome shotgun (WGS) entry which is preliminary data.</text>
</comment>
<evidence type="ECO:0000256" key="2">
    <source>
        <dbReference type="ARBA" id="ARBA00004173"/>
    </source>
</evidence>
<dbReference type="InterPro" id="IPR010418">
    <property type="entry name" value="ECSIT"/>
</dbReference>
<keyword evidence="10" id="KW-0496">Mitochondrion</keyword>
<evidence type="ECO:0000256" key="7">
    <source>
        <dbReference type="ARBA" id="ARBA00022588"/>
    </source>
</evidence>
<keyword evidence="11" id="KW-0539">Nucleus</keyword>
<evidence type="ECO:0000256" key="12">
    <source>
        <dbReference type="SAM" id="MobiDB-lite"/>
    </source>
</evidence>
<keyword evidence="7" id="KW-0399">Innate immunity</keyword>
<evidence type="ECO:0000256" key="5">
    <source>
        <dbReference type="ARBA" id="ARBA00019998"/>
    </source>
</evidence>
<comment type="subcellular location">
    <subcellularLocation>
        <location evidence="3">Cytoplasm</location>
    </subcellularLocation>
    <subcellularLocation>
        <location evidence="2">Mitochondrion</location>
    </subcellularLocation>
    <subcellularLocation>
        <location evidence="1">Nucleus</location>
    </subcellularLocation>
</comment>
<keyword evidence="9" id="KW-0809">Transit peptide</keyword>
<dbReference type="PANTHER" id="PTHR13113">
    <property type="entry name" value="ECSIT EVOLUTIONARILY CONSERVED SIGNALING INTERMEDIATE IN TOLL PATHWAYS"/>
    <property type="match status" value="1"/>
</dbReference>
<proteinExistence type="inferred from homology"/>
<dbReference type="GO" id="GO:0007178">
    <property type="term" value="P:cell surface receptor protein serine/threonine kinase signaling pathway"/>
    <property type="evidence" value="ECO:0007669"/>
    <property type="project" value="TreeGrafter"/>
</dbReference>
<gene>
    <name evidence="14" type="ORF">PYX00_002401</name>
</gene>
<evidence type="ECO:0000313" key="14">
    <source>
        <dbReference type="EMBL" id="KAL0281404.1"/>
    </source>
</evidence>
<dbReference type="AlphaFoldDB" id="A0AAW2IGW5"/>
<dbReference type="Pfam" id="PF14784">
    <property type="entry name" value="ECSIT_C"/>
    <property type="match status" value="1"/>
</dbReference>
<organism evidence="14">
    <name type="scientific">Menopon gallinae</name>
    <name type="common">poultry shaft louse</name>
    <dbReference type="NCBI Taxonomy" id="328185"/>
    <lineage>
        <taxon>Eukaryota</taxon>
        <taxon>Metazoa</taxon>
        <taxon>Ecdysozoa</taxon>
        <taxon>Arthropoda</taxon>
        <taxon>Hexapoda</taxon>
        <taxon>Insecta</taxon>
        <taxon>Pterygota</taxon>
        <taxon>Neoptera</taxon>
        <taxon>Paraneoptera</taxon>
        <taxon>Psocodea</taxon>
        <taxon>Troctomorpha</taxon>
        <taxon>Phthiraptera</taxon>
        <taxon>Amblycera</taxon>
        <taxon>Menoponidae</taxon>
        <taxon>Menopon</taxon>
    </lineage>
</organism>
<evidence type="ECO:0000256" key="9">
    <source>
        <dbReference type="ARBA" id="ARBA00022946"/>
    </source>
</evidence>
<evidence type="ECO:0000256" key="6">
    <source>
        <dbReference type="ARBA" id="ARBA00022490"/>
    </source>
</evidence>
<feature type="region of interest" description="Disordered" evidence="12">
    <location>
        <begin position="470"/>
        <end position="490"/>
    </location>
</feature>
<dbReference type="InterPro" id="IPR046448">
    <property type="entry name" value="ECSIT_N"/>
</dbReference>
<name>A0AAW2IGW5_9NEOP</name>
<dbReference type="InterPro" id="IPR029342">
    <property type="entry name" value="ECIST_C"/>
</dbReference>
<evidence type="ECO:0000256" key="8">
    <source>
        <dbReference type="ARBA" id="ARBA00022859"/>
    </source>
</evidence>
<evidence type="ECO:0000259" key="13">
    <source>
        <dbReference type="SMART" id="SM01284"/>
    </source>
</evidence>
<dbReference type="GO" id="GO:0005634">
    <property type="term" value="C:nucleus"/>
    <property type="evidence" value="ECO:0007669"/>
    <property type="project" value="UniProtKB-SubCell"/>
</dbReference>
<keyword evidence="8" id="KW-0391">Immunity</keyword>
<evidence type="ECO:0000256" key="3">
    <source>
        <dbReference type="ARBA" id="ARBA00004496"/>
    </source>
</evidence>
<dbReference type="GO" id="GO:0045087">
    <property type="term" value="P:innate immune response"/>
    <property type="evidence" value="ECO:0007669"/>
    <property type="project" value="UniProtKB-KW"/>
</dbReference>
<dbReference type="PANTHER" id="PTHR13113:SF1">
    <property type="entry name" value="EVOLUTIONARILY CONSERVED SIGNALING INTERMEDIATE IN TOLL PATHWAY, MITOCHONDRIAL"/>
    <property type="match status" value="1"/>
</dbReference>
<evidence type="ECO:0000256" key="1">
    <source>
        <dbReference type="ARBA" id="ARBA00004123"/>
    </source>
</evidence>
<reference evidence="14" key="1">
    <citation type="journal article" date="2024" name="Gigascience">
        <title>Chromosome-level genome of the poultry shaft louse Menopon gallinae provides insight into the host-switching and adaptive evolution of parasitic lice.</title>
        <authorList>
            <person name="Xu Y."/>
            <person name="Ma L."/>
            <person name="Liu S."/>
            <person name="Liang Y."/>
            <person name="Liu Q."/>
            <person name="He Z."/>
            <person name="Tian L."/>
            <person name="Duan Y."/>
            <person name="Cai W."/>
            <person name="Li H."/>
            <person name="Song F."/>
        </authorList>
    </citation>
    <scope>NUCLEOTIDE SEQUENCE</scope>
    <source>
        <strain evidence="14">Cailab_2023a</strain>
    </source>
</reference>
<comment type="similarity">
    <text evidence="4">Belongs to the ECSIT family.</text>
</comment>
<dbReference type="EMBL" id="JARGDH010000001">
    <property type="protein sequence ID" value="KAL0281404.1"/>
    <property type="molecule type" value="Genomic_DNA"/>
</dbReference>
<sequence>MSAIYYDCEVLPVKLQKRSYFNGEEFPLQAPVATISSNTLLKRFKDSKSHKFSTPIISTTRFVRLAVLLKKQTPRRLLEGIESGMRTVRVIRCVHRYTLGAGFVKCCQRPSIEAASIQRSASSMSICRLDLHDNTGNRNVPRRLYSTPNKEKNVMNFFEFAEVPNKNKETFNEMIAIYDVKYPNRKGVVDFIYSALKYMKEFGVMDDLDTYKKLINLMPKGKYIPQNKIQAMFTHFPREQFCIAEVLFHMQHNAVIPDVELGEILINIFGSESVPTKKYYKMMYWYPKMKNLSPWPVPTQLPDDTFALALMAIERITSPDLQTKISVFRTENVESSIDKTWIISGQSPTQRKLLQAHNTQSPVIVEGGEHVWLRKKRITYFVLKSEESYIEVKPPIPVHEVESFKGRYLNLDFKDEFAERSPHEQDDGIIYAVCATGTSGKDSLLSWIRLLQENGNPVLKDLAVLFKFKKPPADPVPVSEPEESRVVNSE</sequence>
<dbReference type="Pfam" id="PF06239">
    <property type="entry name" value="ECSIT_N"/>
    <property type="match status" value="1"/>
</dbReference>
<evidence type="ECO:0000256" key="10">
    <source>
        <dbReference type="ARBA" id="ARBA00023128"/>
    </source>
</evidence>
<protein>
    <recommendedName>
        <fullName evidence="5">Evolutionarily conserved signaling intermediate in Toll pathway, mitochondrial</fullName>
    </recommendedName>
</protein>
<dbReference type="SMART" id="SM01284">
    <property type="entry name" value="ECSIT_Cterm"/>
    <property type="match status" value="1"/>
</dbReference>